<feature type="region of interest" description="Disordered" evidence="2">
    <location>
        <begin position="538"/>
        <end position="595"/>
    </location>
</feature>
<organism evidence="3 4">
    <name type="scientific">Leucocoprinus birnbaumii</name>
    <dbReference type="NCBI Taxonomy" id="56174"/>
    <lineage>
        <taxon>Eukaryota</taxon>
        <taxon>Fungi</taxon>
        <taxon>Dikarya</taxon>
        <taxon>Basidiomycota</taxon>
        <taxon>Agaricomycotina</taxon>
        <taxon>Agaricomycetes</taxon>
        <taxon>Agaricomycetidae</taxon>
        <taxon>Agaricales</taxon>
        <taxon>Agaricineae</taxon>
        <taxon>Agaricaceae</taxon>
        <taxon>Leucocoprinus</taxon>
    </lineage>
</organism>
<protein>
    <submittedName>
        <fullName evidence="3">Uncharacterized protein</fullName>
    </submittedName>
</protein>
<reference evidence="3" key="1">
    <citation type="submission" date="2022-07" db="EMBL/GenBank/DDBJ databases">
        <title>Genome Sequence of Leucocoprinus birnbaumii.</title>
        <authorList>
            <person name="Buettner E."/>
        </authorList>
    </citation>
    <scope>NUCLEOTIDE SEQUENCE</scope>
    <source>
        <strain evidence="3">VT141</strain>
    </source>
</reference>
<proteinExistence type="predicted"/>
<dbReference type="AlphaFoldDB" id="A0AAD5VRH8"/>
<evidence type="ECO:0000256" key="2">
    <source>
        <dbReference type="SAM" id="MobiDB-lite"/>
    </source>
</evidence>
<dbReference type="Proteomes" id="UP001213000">
    <property type="component" value="Unassembled WGS sequence"/>
</dbReference>
<evidence type="ECO:0000313" key="3">
    <source>
        <dbReference type="EMBL" id="KAJ3567759.1"/>
    </source>
</evidence>
<feature type="compositionally biased region" description="Polar residues" evidence="2">
    <location>
        <begin position="576"/>
        <end position="595"/>
    </location>
</feature>
<name>A0AAD5VRH8_9AGAR</name>
<evidence type="ECO:0000313" key="4">
    <source>
        <dbReference type="Proteomes" id="UP001213000"/>
    </source>
</evidence>
<dbReference type="EMBL" id="JANIEX010000389">
    <property type="protein sequence ID" value="KAJ3567759.1"/>
    <property type="molecule type" value="Genomic_DNA"/>
</dbReference>
<evidence type="ECO:0000256" key="1">
    <source>
        <dbReference type="SAM" id="Coils"/>
    </source>
</evidence>
<keyword evidence="1" id="KW-0175">Coiled coil</keyword>
<keyword evidence="4" id="KW-1185">Reference proteome</keyword>
<feature type="compositionally biased region" description="Basic and acidic residues" evidence="2">
    <location>
        <begin position="558"/>
        <end position="575"/>
    </location>
</feature>
<gene>
    <name evidence="3" type="ORF">NP233_g6151</name>
</gene>
<sequence length="595" mass="66647">MSIEGDTASLTNLLDTVGCYKHFVHELISSRGPTAFHGGIFDDRSKPFFPELKASLEDFKLRLYDFVAASITLAGTMITALQLPSAGAEPRELVLAAIQDAMATHESLHLVDTEILQKCIELPREEIEMIVSQNRYRSYWELWRISLYPQWYSERNALLIEDYLILMRDWWAESAPEVLSHMYTLPEYGGIINSLIPLSEELIAEELLESISTEEGMAEFSRNKSGLASMVYHYMTTTRTYLSQASEASAVISSVTGSLLSSLQTNFCDISLSYMKVLNHMLQLEVTLCKLDFYMGWRISAPVFLKDLTRALLPFTDSMNALNSVLEAVNSEVQNLDMLVTKLDAEGVFHSCSRNPVGETTETPDISSDRSESKQKQLVVESISECASCFVDELKAHLGTIKRDIEMKSQSIHRLPQEQIDYDSSSRCLNLAQLIFLHSTSLLGTGFRSNLLSLRDSTSSLLSNLPEELAMEVKVEVDNLRRSLEELQGLGEEIRLEENHGAQIQKACTFPIIQVPWVDLIPEAPKGPFCVPCAGTVQPQWRPPSHKAQKGFSKQSKASKEEAKSRPSTKGRDPRQGSSTKITSNDPSFSGNWDF</sequence>
<feature type="coiled-coil region" evidence="1">
    <location>
        <begin position="470"/>
        <end position="497"/>
    </location>
</feature>
<accession>A0AAD5VRH8</accession>
<comment type="caution">
    <text evidence="3">The sequence shown here is derived from an EMBL/GenBank/DDBJ whole genome shotgun (WGS) entry which is preliminary data.</text>
</comment>